<evidence type="ECO:0000256" key="1">
    <source>
        <dbReference type="ARBA" id="ARBA00002241"/>
    </source>
</evidence>
<dbReference type="CDD" id="cd01803">
    <property type="entry name" value="Ubl_ubiquitin"/>
    <property type="match status" value="1"/>
</dbReference>
<dbReference type="PANTHER" id="PTHR31576:SF2">
    <property type="entry name" value="TATA BOX-BINDING PROTEIN-ASSOCIATED FACTOR RNA POLYMERASE I SUBUNIT B"/>
    <property type="match status" value="1"/>
</dbReference>
<keyword evidence="10" id="KW-0863">Zinc-finger</keyword>
<dbReference type="Gene3D" id="4.10.1060.50">
    <property type="match status" value="1"/>
</dbReference>
<keyword evidence="12" id="KW-0689">Ribosomal protein</keyword>
<dbReference type="InterPro" id="IPR000626">
    <property type="entry name" value="Ubiquitin-like_dom"/>
</dbReference>
<dbReference type="SMART" id="SM01377">
    <property type="entry name" value="Ribosomal_L40e"/>
    <property type="match status" value="1"/>
</dbReference>
<dbReference type="HOGENOM" id="CLU_016553_0_0_1"/>
<proteinExistence type="inferred from homology"/>
<keyword evidence="16" id="KW-0539">Nucleus</keyword>
<dbReference type="GO" id="GO:0003735">
    <property type="term" value="F:structural constituent of ribosome"/>
    <property type="evidence" value="ECO:0007669"/>
    <property type="project" value="InterPro"/>
</dbReference>
<comment type="similarity">
    <text evidence="4">Belongs to the RRN7/TAF1B family.</text>
</comment>
<dbReference type="InterPro" id="IPR011332">
    <property type="entry name" value="Ribosomal_zn-bd"/>
</dbReference>
<evidence type="ECO:0000256" key="2">
    <source>
        <dbReference type="ARBA" id="ARBA00004496"/>
    </source>
</evidence>
<keyword evidence="9" id="KW-0479">Metal-binding</keyword>
<dbReference type="Pfam" id="PF20645">
    <property type="entry name" value="Rrn7_cyclin_C"/>
    <property type="match status" value="1"/>
</dbReference>
<dbReference type="PROSITE" id="PS00299">
    <property type="entry name" value="UBIQUITIN_1"/>
    <property type="match status" value="1"/>
</dbReference>
<reference evidence="22 23" key="1">
    <citation type="journal article" date="2013" name="BMC Genomics">
        <title>Genomics-driven discovery of the pneumocandin biosynthetic gene cluster in the fungus Glarea lozoyensis.</title>
        <authorList>
            <person name="Chen L."/>
            <person name="Yue Q."/>
            <person name="Zhang X."/>
            <person name="Xiang M."/>
            <person name="Wang C."/>
            <person name="Li S."/>
            <person name="Che Y."/>
            <person name="Ortiz-Lopez F.J."/>
            <person name="Bills G.F."/>
            <person name="Liu X."/>
            <person name="An Z."/>
        </authorList>
    </citation>
    <scope>NUCLEOTIDE SEQUENCE [LARGE SCALE GENOMIC DNA]</scope>
    <source>
        <strain evidence="23">ATCC 20868 / MF5171</strain>
    </source>
</reference>
<evidence type="ECO:0000256" key="7">
    <source>
        <dbReference type="ARBA" id="ARBA00022490"/>
    </source>
</evidence>
<comment type="subcellular location">
    <subcellularLocation>
        <location evidence="2">Cytoplasm</location>
    </subcellularLocation>
    <subcellularLocation>
        <location evidence="3">Nucleus</location>
        <location evidence="3">Nucleolus</location>
    </subcellularLocation>
</comment>
<dbReference type="OrthoDB" id="428577at2759"/>
<dbReference type="PANTHER" id="PTHR31576">
    <property type="entry name" value="TATA BOX-BINDING PROTEIN-ASSOCIATED FACTOR RNA POLYMERASE I SUBUNIT B"/>
    <property type="match status" value="1"/>
</dbReference>
<evidence type="ECO:0000256" key="13">
    <source>
        <dbReference type="ARBA" id="ARBA00023015"/>
    </source>
</evidence>
<evidence type="ECO:0000256" key="19">
    <source>
        <dbReference type="ARBA" id="ARBA00045962"/>
    </source>
</evidence>
<dbReference type="AlphaFoldDB" id="S3D238"/>
<dbReference type="InterPro" id="IPR019954">
    <property type="entry name" value="Ubiquitin_CS"/>
</dbReference>
<evidence type="ECO:0000256" key="18">
    <source>
        <dbReference type="ARBA" id="ARBA00035124"/>
    </source>
</evidence>
<evidence type="ECO:0000256" key="8">
    <source>
        <dbReference type="ARBA" id="ARBA00022499"/>
    </source>
</evidence>
<evidence type="ECO:0000256" key="20">
    <source>
        <dbReference type="SAM" id="MobiDB-lite"/>
    </source>
</evidence>
<keyword evidence="7" id="KW-0963">Cytoplasm</keyword>
<keyword evidence="14" id="KW-0238">DNA-binding</keyword>
<feature type="compositionally biased region" description="Polar residues" evidence="20">
    <location>
        <begin position="136"/>
        <end position="145"/>
    </location>
</feature>
<dbReference type="GO" id="GO:0005737">
    <property type="term" value="C:cytoplasm"/>
    <property type="evidence" value="ECO:0007669"/>
    <property type="project" value="UniProtKB-SubCell"/>
</dbReference>
<dbReference type="GO" id="GO:0000055">
    <property type="term" value="P:ribosomal large subunit export from nucleus"/>
    <property type="evidence" value="ECO:0007669"/>
    <property type="project" value="UniProtKB-ARBA"/>
</dbReference>
<dbReference type="PRINTS" id="PR00348">
    <property type="entry name" value="UBIQUITIN"/>
</dbReference>
<dbReference type="KEGG" id="glz:GLAREA_02028"/>
<dbReference type="eggNOG" id="KOG0003">
    <property type="taxonomic scope" value="Eukaryota"/>
</dbReference>
<evidence type="ECO:0000256" key="16">
    <source>
        <dbReference type="ARBA" id="ARBA00023242"/>
    </source>
</evidence>
<organism evidence="22 23">
    <name type="scientific">Glarea lozoyensis (strain ATCC 20868 / MF5171)</name>
    <dbReference type="NCBI Taxonomy" id="1116229"/>
    <lineage>
        <taxon>Eukaryota</taxon>
        <taxon>Fungi</taxon>
        <taxon>Dikarya</taxon>
        <taxon>Ascomycota</taxon>
        <taxon>Pezizomycotina</taxon>
        <taxon>Leotiomycetes</taxon>
        <taxon>Helotiales</taxon>
        <taxon>Helotiaceae</taxon>
        <taxon>Glarea</taxon>
    </lineage>
</organism>
<keyword evidence="15" id="KW-0804">Transcription</keyword>
<dbReference type="GO" id="GO:1990904">
    <property type="term" value="C:ribonucleoprotein complex"/>
    <property type="evidence" value="ECO:0007669"/>
    <property type="project" value="UniProtKB-KW"/>
</dbReference>
<dbReference type="Pfam" id="PF00240">
    <property type="entry name" value="ubiquitin"/>
    <property type="match status" value="1"/>
</dbReference>
<feature type="domain" description="Ubiquitin-like" evidence="21">
    <location>
        <begin position="559"/>
        <end position="634"/>
    </location>
</feature>
<evidence type="ECO:0000313" key="22">
    <source>
        <dbReference type="EMBL" id="EPE26116.1"/>
    </source>
</evidence>
<evidence type="ECO:0000256" key="10">
    <source>
        <dbReference type="ARBA" id="ARBA00022771"/>
    </source>
</evidence>
<dbReference type="SUPFAM" id="SSF54236">
    <property type="entry name" value="Ubiquitin-like"/>
    <property type="match status" value="1"/>
</dbReference>
<evidence type="ECO:0000256" key="5">
    <source>
        <dbReference type="ARBA" id="ARBA00008373"/>
    </source>
</evidence>
<dbReference type="GO" id="GO:0070860">
    <property type="term" value="C:RNA polymerase I core factor complex"/>
    <property type="evidence" value="ECO:0007669"/>
    <property type="project" value="InterPro"/>
</dbReference>
<dbReference type="EMBL" id="KE145371">
    <property type="protein sequence ID" value="EPE26116.1"/>
    <property type="molecule type" value="Genomic_DNA"/>
</dbReference>
<comment type="function">
    <text evidence="1">Component of the 60S subunit of the ribosome.</text>
</comment>
<dbReference type="FunFam" id="3.10.20.90:FF:000014">
    <property type="entry name" value="Ubiquitin-60S ribosomal L40 fusion"/>
    <property type="match status" value="1"/>
</dbReference>
<evidence type="ECO:0000256" key="15">
    <source>
        <dbReference type="ARBA" id="ARBA00023163"/>
    </source>
</evidence>
<dbReference type="InterPro" id="IPR019956">
    <property type="entry name" value="Ubiquitin_dom"/>
</dbReference>
<evidence type="ECO:0000256" key="17">
    <source>
        <dbReference type="ARBA" id="ARBA00023274"/>
    </source>
</evidence>
<dbReference type="GO" id="GO:0006412">
    <property type="term" value="P:translation"/>
    <property type="evidence" value="ECO:0007669"/>
    <property type="project" value="InterPro"/>
</dbReference>
<dbReference type="InterPro" id="IPR048540">
    <property type="entry name" value="Rrn7_cyclin_N"/>
</dbReference>
<dbReference type="FunFam" id="4.10.1060.50:FF:000001">
    <property type="entry name" value="ubiquitin-60S ribosomal protein L40"/>
    <property type="match status" value="1"/>
</dbReference>
<dbReference type="InterPro" id="IPR038587">
    <property type="entry name" value="Ribosomal_eL40_sf"/>
</dbReference>
<dbReference type="InterPro" id="IPR029071">
    <property type="entry name" value="Ubiquitin-like_domsf"/>
</dbReference>
<dbReference type="GO" id="GO:0005840">
    <property type="term" value="C:ribosome"/>
    <property type="evidence" value="ECO:0007669"/>
    <property type="project" value="UniProtKB-KW"/>
</dbReference>
<dbReference type="GeneID" id="19461086"/>
<evidence type="ECO:0000256" key="3">
    <source>
        <dbReference type="ARBA" id="ARBA00004604"/>
    </source>
</evidence>
<evidence type="ECO:0000256" key="6">
    <source>
        <dbReference type="ARBA" id="ARBA00010570"/>
    </source>
</evidence>
<keyword evidence="8" id="KW-1017">Isopeptide bond</keyword>
<comment type="subunit">
    <text evidence="18">Part of the 60S ribosomal subunit.</text>
</comment>
<dbReference type="Pfam" id="PF11781">
    <property type="entry name" value="Zn_ribbon_RRN7"/>
    <property type="match status" value="1"/>
</dbReference>
<sequence>MSSRVEYHRFSRGESCTEEGCRSRKYYIEDGKKFCQKGHEQAGFTQTQQDEDDWKFSGKKSRKQKEGTERVHRLLSGRDATELYLQCYQLILWKQLHWLINAKGFPADLETVVRDLWSLRARDLLKSGNEKDYGSASGTMFSSQSEGEHTDTDAKSVSSRRSRRSIAGEERLPKLIETLGLCYLGAVLLRLPVSLGDLFRWATEEDIIYTRAIKEIPKEMRSKLPPTLAAALEIHAELSGPMLHRKVSELVEYFNTEFEMTFPPLNFPFLIYKHMKELFLPVEVYPGVRRLASLLEFDFTYPHVYRRSNGALAYPECQIIGLIVLVTKLCHPFDAVERTPYSKTDPTIIKIDWLRWREVRDLDRTKGMEKGKEIRTIDSDVLAMSDNNIDDYLDWYQRTWMDDRDPKMPKQILDFFPLQEISAKAIGLPQLETQAESTETCQNIMVPQNAISEKDEKRGIRRPGELYKRDRSSEELTENARAFFETAARNTGMSLKMLVRSVFQLETLLEKWRVAEIKRAISTPVDGEESSDEEGQYKLDLKIVPKFHDDNDEVHTANMQIFVKTLTGKTITLECESADTIDNVKSKIQDKEGIPPDQQRLIFAGKQLEDGRTLSDYNIQKESTLHLVLRLRGGIIEPSLKALASKFNCDKMICRKCYARLPPRATNCRKKKCGHTNQLRPKKKLK</sequence>
<dbReference type="InterPro" id="IPR048538">
    <property type="entry name" value="Rrn7_cyclin_C"/>
</dbReference>
<dbReference type="SMART" id="SM00213">
    <property type="entry name" value="UBQ"/>
    <property type="match status" value="1"/>
</dbReference>
<dbReference type="Gene3D" id="3.10.20.90">
    <property type="entry name" value="Phosphatidylinositol 3-kinase Catalytic Subunit, Chain A, domain 1"/>
    <property type="match status" value="1"/>
</dbReference>
<evidence type="ECO:0000256" key="9">
    <source>
        <dbReference type="ARBA" id="ARBA00022723"/>
    </source>
</evidence>
<dbReference type="Pfam" id="PF01020">
    <property type="entry name" value="Ribosomal_L40e"/>
    <property type="match status" value="1"/>
</dbReference>
<keyword evidence="13" id="KW-0805">Transcription regulation</keyword>
<comment type="similarity">
    <text evidence="6">In the C-terminal section; belongs to the eukaryotic ribosomal protein eL40 family.</text>
</comment>
<dbReference type="PROSITE" id="PS50053">
    <property type="entry name" value="UBIQUITIN_2"/>
    <property type="match status" value="1"/>
</dbReference>
<gene>
    <name evidence="22" type="ORF">GLAREA_02028</name>
</gene>
<comment type="similarity">
    <text evidence="5">In the N-terminal section; belongs to the ubiquitin family.</text>
</comment>
<evidence type="ECO:0000256" key="4">
    <source>
        <dbReference type="ARBA" id="ARBA00006899"/>
    </source>
</evidence>
<dbReference type="GO" id="GO:0042790">
    <property type="term" value="P:nucleolar large rRNA transcription by RNA polymerase I"/>
    <property type="evidence" value="ECO:0007669"/>
    <property type="project" value="TreeGrafter"/>
</dbReference>
<accession>S3D238</accession>
<feature type="region of interest" description="Disordered" evidence="20">
    <location>
        <begin position="131"/>
        <end position="162"/>
    </location>
</feature>
<comment type="function">
    <text evidence="19">Component of the ribosome, a large ribonucleoprotein complex responsible for the synthesis of proteins in the cell. The small ribosomal subunit (SSU) binds messenger RNAs (mRNAs) and translates the encoded message by selecting cognate aminoacyl-transfer RNA (tRNA) molecules. The large subunit (LSU) contains the ribosomal catalytic site termed the peptidyl transferase center (PTC), which catalyzes the formation of peptide bonds, thereby polymerizing the amino acids delivered by tRNAs into a polypeptide chain. The nascent polypeptides leave the ribosome through a tunnel in the LSU and interact with protein factors that function in enzymatic processing, targeting, and the membrane insertion of nascent chains at the exit of the ribosomal tunnel. eL40 is essential for translation of a subset of cellular transcripts, including stress response transcripts, such as DDR2.</text>
</comment>
<name>S3D238_GLAL2</name>
<dbReference type="Pfam" id="PF20644">
    <property type="entry name" value="Rrn7_cyclin_N"/>
    <property type="match status" value="1"/>
</dbReference>
<dbReference type="OMA" id="ICRDIWA"/>
<keyword evidence="23" id="KW-1185">Reference proteome</keyword>
<protein>
    <submittedName>
        <fullName evidence="22">Ubiquitin-like protein</fullName>
    </submittedName>
</protein>
<dbReference type="InterPro" id="IPR001975">
    <property type="entry name" value="Ribosomal_eL40_dom"/>
</dbReference>
<evidence type="ECO:0000259" key="21">
    <source>
        <dbReference type="PROSITE" id="PS50053"/>
    </source>
</evidence>
<dbReference type="GO" id="GO:0001164">
    <property type="term" value="F:RNA polymerase I core promoter sequence-specific DNA binding"/>
    <property type="evidence" value="ECO:0007669"/>
    <property type="project" value="InterPro"/>
</dbReference>
<dbReference type="STRING" id="1116229.S3D238"/>
<dbReference type="RefSeq" id="XP_008087435.1">
    <property type="nucleotide sequence ID" value="XM_008089244.1"/>
</dbReference>
<dbReference type="Proteomes" id="UP000016922">
    <property type="component" value="Unassembled WGS sequence"/>
</dbReference>
<dbReference type="GO" id="GO:0008270">
    <property type="term" value="F:zinc ion binding"/>
    <property type="evidence" value="ECO:0007669"/>
    <property type="project" value="UniProtKB-KW"/>
</dbReference>
<evidence type="ECO:0000313" key="23">
    <source>
        <dbReference type="Proteomes" id="UP000016922"/>
    </source>
</evidence>
<dbReference type="GO" id="GO:0016567">
    <property type="term" value="P:protein ubiquitination"/>
    <property type="evidence" value="ECO:0007669"/>
    <property type="project" value="UniProtKB-ARBA"/>
</dbReference>
<keyword evidence="11" id="KW-0862">Zinc</keyword>
<evidence type="ECO:0000256" key="14">
    <source>
        <dbReference type="ARBA" id="ARBA00023125"/>
    </source>
</evidence>
<dbReference type="InterPro" id="IPR033599">
    <property type="entry name" value="TAF1B/Rrn7"/>
</dbReference>
<dbReference type="InterPro" id="IPR021752">
    <property type="entry name" value="TF_Rrn7_Zf"/>
</dbReference>
<evidence type="ECO:0000256" key="12">
    <source>
        <dbReference type="ARBA" id="ARBA00022980"/>
    </source>
</evidence>
<dbReference type="SUPFAM" id="SSF57829">
    <property type="entry name" value="Zn-binding ribosomal proteins"/>
    <property type="match status" value="1"/>
</dbReference>
<keyword evidence="17" id="KW-0687">Ribonucleoprotein</keyword>
<evidence type="ECO:0000256" key="11">
    <source>
        <dbReference type="ARBA" id="ARBA00022833"/>
    </source>
</evidence>